<dbReference type="RefSeq" id="WP_244556570.1">
    <property type="nucleotide sequence ID" value="NZ_FUXU01000028.1"/>
</dbReference>
<proteinExistence type="inferred from homology"/>
<dbReference type="CDD" id="cd01610">
    <property type="entry name" value="PAP2_like"/>
    <property type="match status" value="1"/>
</dbReference>
<dbReference type="GO" id="GO:0005737">
    <property type="term" value="C:cytoplasm"/>
    <property type="evidence" value="ECO:0007669"/>
    <property type="project" value="TreeGrafter"/>
</dbReference>
<evidence type="ECO:0000256" key="4">
    <source>
        <dbReference type="ARBA" id="ARBA00022801"/>
    </source>
</evidence>
<comment type="cofactor">
    <cofactor evidence="1">
        <name>Mg(2+)</name>
        <dbReference type="ChEBI" id="CHEBI:18420"/>
    </cofactor>
</comment>
<dbReference type="SUPFAM" id="SSF55811">
    <property type="entry name" value="Nudix"/>
    <property type="match status" value="1"/>
</dbReference>
<protein>
    <submittedName>
        <fullName evidence="9">ADP-ribose pyrophosphatase YjhB, NUDIX family</fullName>
    </submittedName>
</protein>
<feature type="transmembrane region" description="Helical" evidence="6">
    <location>
        <begin position="452"/>
        <end position="472"/>
    </location>
</feature>
<dbReference type="InterPro" id="IPR000086">
    <property type="entry name" value="NUDIX_hydrolase_dom"/>
</dbReference>
<feature type="transmembrane region" description="Helical" evidence="6">
    <location>
        <begin position="309"/>
        <end position="328"/>
    </location>
</feature>
<feature type="signal peptide" evidence="7">
    <location>
        <begin position="1"/>
        <end position="18"/>
    </location>
</feature>
<keyword evidence="7" id="KW-0732">Signal</keyword>
<feature type="transmembrane region" description="Helical" evidence="6">
    <location>
        <begin position="421"/>
        <end position="440"/>
    </location>
</feature>
<evidence type="ECO:0000256" key="2">
    <source>
        <dbReference type="ARBA" id="ARBA00005582"/>
    </source>
</evidence>
<dbReference type="InterPro" id="IPR020084">
    <property type="entry name" value="NUDIX_hydrolase_CS"/>
</dbReference>
<feature type="transmembrane region" description="Helical" evidence="6">
    <location>
        <begin position="236"/>
        <end position="257"/>
    </location>
</feature>
<feature type="transmembrane region" description="Helical" evidence="6">
    <location>
        <begin position="334"/>
        <end position="353"/>
    </location>
</feature>
<comment type="similarity">
    <text evidence="2">Belongs to the Nudix hydrolase family.</text>
</comment>
<dbReference type="AlphaFoldDB" id="A0A1T4USP1"/>
<accession>A0A1T4USP1</accession>
<evidence type="ECO:0000313" key="9">
    <source>
        <dbReference type="EMBL" id="SKA55747.1"/>
    </source>
</evidence>
<keyword evidence="4" id="KW-0378">Hydrolase</keyword>
<keyword evidence="5" id="KW-0460">Magnesium</keyword>
<dbReference type="Pfam" id="PF01569">
    <property type="entry name" value="PAP2"/>
    <property type="match status" value="1"/>
</dbReference>
<evidence type="ECO:0000256" key="5">
    <source>
        <dbReference type="ARBA" id="ARBA00022842"/>
    </source>
</evidence>
<dbReference type="EMBL" id="FUXU01000028">
    <property type="protein sequence ID" value="SKA55747.1"/>
    <property type="molecule type" value="Genomic_DNA"/>
</dbReference>
<keyword evidence="6" id="KW-0812">Transmembrane</keyword>
<evidence type="ECO:0000259" key="8">
    <source>
        <dbReference type="PROSITE" id="PS51462"/>
    </source>
</evidence>
<feature type="domain" description="Nudix hydrolase" evidence="8">
    <location>
        <begin position="27"/>
        <end position="161"/>
    </location>
</feature>
<feature type="transmembrane region" description="Helical" evidence="6">
    <location>
        <begin position="277"/>
        <end position="297"/>
    </location>
</feature>
<dbReference type="Gene3D" id="1.20.144.10">
    <property type="entry name" value="Phosphatidic acid phosphatase type 2/haloperoxidase"/>
    <property type="match status" value="1"/>
</dbReference>
<evidence type="ECO:0000256" key="7">
    <source>
        <dbReference type="SAM" id="SignalP"/>
    </source>
</evidence>
<evidence type="ECO:0000313" key="10">
    <source>
        <dbReference type="Proteomes" id="UP000190162"/>
    </source>
</evidence>
<gene>
    <name evidence="9" type="ORF">SAMN02745132_02421</name>
</gene>
<evidence type="ECO:0000256" key="3">
    <source>
        <dbReference type="ARBA" id="ARBA00022723"/>
    </source>
</evidence>
<dbReference type="CDD" id="cd02883">
    <property type="entry name" value="NUDIX_Hydrolase"/>
    <property type="match status" value="1"/>
</dbReference>
<keyword evidence="3" id="KW-0479">Metal-binding</keyword>
<dbReference type="GO" id="GO:0046872">
    <property type="term" value="F:metal ion binding"/>
    <property type="evidence" value="ECO:0007669"/>
    <property type="project" value="UniProtKB-KW"/>
</dbReference>
<dbReference type="InterPro" id="IPR000326">
    <property type="entry name" value="PAP2/HPO"/>
</dbReference>
<dbReference type="SUPFAM" id="SSF48317">
    <property type="entry name" value="Acid phosphatase/Vanadium-dependent haloperoxidase"/>
    <property type="match status" value="1"/>
</dbReference>
<reference evidence="10" key="1">
    <citation type="submission" date="2017-02" db="EMBL/GenBank/DDBJ databases">
        <authorList>
            <person name="Varghese N."/>
            <person name="Submissions S."/>
        </authorList>
    </citation>
    <scope>NUCLEOTIDE SEQUENCE [LARGE SCALE GENOMIC DNA]</scope>
    <source>
        <strain evidence="10">DSM 22720</strain>
    </source>
</reference>
<dbReference type="PROSITE" id="PS00893">
    <property type="entry name" value="NUDIX_BOX"/>
    <property type="match status" value="1"/>
</dbReference>
<dbReference type="Gene3D" id="3.90.79.10">
    <property type="entry name" value="Nucleoside Triphosphate Pyrophosphohydrolase"/>
    <property type="match status" value="1"/>
</dbReference>
<dbReference type="Pfam" id="PF00293">
    <property type="entry name" value="NUDIX"/>
    <property type="match status" value="1"/>
</dbReference>
<dbReference type="GO" id="GO:0016818">
    <property type="term" value="F:hydrolase activity, acting on acid anhydrides, in phosphorus-containing anhydrides"/>
    <property type="evidence" value="ECO:0007669"/>
    <property type="project" value="TreeGrafter"/>
</dbReference>
<keyword evidence="10" id="KW-1185">Reference proteome</keyword>
<organism evidence="9 10">
    <name type="scientific">Enterovibrio nigricans DSM 22720</name>
    <dbReference type="NCBI Taxonomy" id="1121868"/>
    <lineage>
        <taxon>Bacteria</taxon>
        <taxon>Pseudomonadati</taxon>
        <taxon>Pseudomonadota</taxon>
        <taxon>Gammaproteobacteria</taxon>
        <taxon>Vibrionales</taxon>
        <taxon>Vibrionaceae</taxon>
        <taxon>Enterovibrio</taxon>
    </lineage>
</organism>
<feature type="transmembrane region" description="Helical" evidence="6">
    <location>
        <begin position="365"/>
        <end position="385"/>
    </location>
</feature>
<name>A0A1T4USP1_9GAMM</name>
<dbReference type="PANTHER" id="PTHR43758:SF8">
    <property type="entry name" value="8-OXO-DGTP DIPHOSPHATASE YTKD-RELATED"/>
    <property type="match status" value="1"/>
</dbReference>
<feature type="transmembrane region" description="Helical" evidence="6">
    <location>
        <begin position="204"/>
        <end position="224"/>
    </location>
</feature>
<sequence>MRILITVLACLVPFFAQASSNAINSTLPIEAADCLIVDHDRNIVMIEEALSGKLSIPGGSIIGKETPQEAAKRETMEETGMNVEVGKEIAQTYNSAIYACKVLGLPRYFENANGQHLIYSWYAPHFGKEVKRVLLMPDSQAMRDQYRFPEHKWMFDKWTKLVEPSRFRLTRDAHSELTAFYGYQLSWLESLRAKTFNGGLSSTLGNTVILVGTIVSPVFFLLTLPLVRTFLGHRALLIFSAGMLSTASVTLILSTIIHVPRPLYVEPMFGYHDTLGFTLPSTMLTLTTFVFTCAWVFWNEDKYPKRRLWVALLGVILMSASTGKAMLLGEHYPSDMIVSILLGVVAALSLLKVKELRFADRSRILTSTRFWGTAFVIVAVIGTVIHKPQLIYLSALTLGVFCALIWLKVSPVYVSPVRKKYKIAFFTAATAGIMVVMLLDRHLTTNTAINEIIVLWNCIALWAISVWLLVLLPRMFYRLVKK</sequence>
<feature type="transmembrane region" description="Helical" evidence="6">
    <location>
        <begin position="391"/>
        <end position="409"/>
    </location>
</feature>
<dbReference type="Proteomes" id="UP000190162">
    <property type="component" value="Unassembled WGS sequence"/>
</dbReference>
<dbReference type="PROSITE" id="PS51462">
    <property type="entry name" value="NUDIX"/>
    <property type="match status" value="1"/>
</dbReference>
<keyword evidence="6" id="KW-1133">Transmembrane helix</keyword>
<dbReference type="PANTHER" id="PTHR43758">
    <property type="entry name" value="7,8-DIHYDRO-8-OXOGUANINE TRIPHOSPHATASE"/>
    <property type="match status" value="1"/>
</dbReference>
<evidence type="ECO:0000256" key="6">
    <source>
        <dbReference type="SAM" id="Phobius"/>
    </source>
</evidence>
<keyword evidence="6" id="KW-0472">Membrane</keyword>
<dbReference type="InterPro" id="IPR036938">
    <property type="entry name" value="PAP2/HPO_sf"/>
</dbReference>
<dbReference type="InterPro" id="IPR015797">
    <property type="entry name" value="NUDIX_hydrolase-like_dom_sf"/>
</dbReference>
<feature type="chain" id="PRO_5012843402" evidence="7">
    <location>
        <begin position="19"/>
        <end position="482"/>
    </location>
</feature>
<evidence type="ECO:0000256" key="1">
    <source>
        <dbReference type="ARBA" id="ARBA00001946"/>
    </source>
</evidence>